<reference evidence="2" key="1">
    <citation type="journal article" date="2020" name="Stud. Mycol.">
        <title>101 Dothideomycetes genomes: a test case for predicting lifestyles and emergence of pathogens.</title>
        <authorList>
            <person name="Haridas S."/>
            <person name="Albert R."/>
            <person name="Binder M."/>
            <person name="Bloem J."/>
            <person name="Labutti K."/>
            <person name="Salamov A."/>
            <person name="Andreopoulos B."/>
            <person name="Baker S."/>
            <person name="Barry K."/>
            <person name="Bills G."/>
            <person name="Bluhm B."/>
            <person name="Cannon C."/>
            <person name="Castanera R."/>
            <person name="Culley D."/>
            <person name="Daum C."/>
            <person name="Ezra D."/>
            <person name="Gonzalez J."/>
            <person name="Henrissat B."/>
            <person name="Kuo A."/>
            <person name="Liang C."/>
            <person name="Lipzen A."/>
            <person name="Lutzoni F."/>
            <person name="Magnuson J."/>
            <person name="Mondo S."/>
            <person name="Nolan M."/>
            <person name="Ohm R."/>
            <person name="Pangilinan J."/>
            <person name="Park H.-J."/>
            <person name="Ramirez L."/>
            <person name="Alfaro M."/>
            <person name="Sun H."/>
            <person name="Tritt A."/>
            <person name="Yoshinaga Y."/>
            <person name="Zwiers L.-H."/>
            <person name="Turgeon B."/>
            <person name="Goodwin S."/>
            <person name="Spatafora J."/>
            <person name="Crous P."/>
            <person name="Grigoriev I."/>
        </authorList>
    </citation>
    <scope>NUCLEOTIDE SEQUENCE</scope>
    <source>
        <strain evidence="2">CBS 115976</strain>
    </source>
</reference>
<evidence type="ECO:0000313" key="3">
    <source>
        <dbReference type="Proteomes" id="UP000799302"/>
    </source>
</evidence>
<gene>
    <name evidence="2" type="ORF">BT63DRAFT_323366</name>
</gene>
<organism evidence="2 3">
    <name type="scientific">Microthyrium microscopicum</name>
    <dbReference type="NCBI Taxonomy" id="703497"/>
    <lineage>
        <taxon>Eukaryota</taxon>
        <taxon>Fungi</taxon>
        <taxon>Dikarya</taxon>
        <taxon>Ascomycota</taxon>
        <taxon>Pezizomycotina</taxon>
        <taxon>Dothideomycetes</taxon>
        <taxon>Dothideomycetes incertae sedis</taxon>
        <taxon>Microthyriales</taxon>
        <taxon>Microthyriaceae</taxon>
        <taxon>Microthyrium</taxon>
    </lineage>
</organism>
<dbReference type="EMBL" id="MU004238">
    <property type="protein sequence ID" value="KAF2666905.1"/>
    <property type="molecule type" value="Genomic_DNA"/>
</dbReference>
<evidence type="ECO:0008006" key="4">
    <source>
        <dbReference type="Google" id="ProtNLM"/>
    </source>
</evidence>
<accession>A0A6A6U3R9</accession>
<evidence type="ECO:0000313" key="2">
    <source>
        <dbReference type="EMBL" id="KAF2666905.1"/>
    </source>
</evidence>
<keyword evidence="3" id="KW-1185">Reference proteome</keyword>
<keyword evidence="1" id="KW-0732">Signal</keyword>
<name>A0A6A6U3R9_9PEZI</name>
<dbReference type="AlphaFoldDB" id="A0A6A6U3R9"/>
<feature type="signal peptide" evidence="1">
    <location>
        <begin position="1"/>
        <end position="17"/>
    </location>
</feature>
<protein>
    <recommendedName>
        <fullName evidence="4">Secreted protein</fullName>
    </recommendedName>
</protein>
<proteinExistence type="predicted"/>
<evidence type="ECO:0000256" key="1">
    <source>
        <dbReference type="SAM" id="SignalP"/>
    </source>
</evidence>
<dbReference type="Proteomes" id="UP000799302">
    <property type="component" value="Unassembled WGS sequence"/>
</dbReference>
<sequence>MSTTCIVLCLYLGSFSAKVDQSRKPHQWRQIAHIALARDSQDCDVGSVKCCLSKIKSALWNSIKRTVTCGSGPA</sequence>
<feature type="chain" id="PRO_5025416266" description="Secreted protein" evidence="1">
    <location>
        <begin position="18"/>
        <end position="74"/>
    </location>
</feature>